<dbReference type="Proteomes" id="UP001071230">
    <property type="component" value="Unassembled WGS sequence"/>
</dbReference>
<dbReference type="InterPro" id="IPR011033">
    <property type="entry name" value="PRC_barrel-like_sf"/>
</dbReference>
<evidence type="ECO:0000259" key="2">
    <source>
        <dbReference type="Pfam" id="PF05239"/>
    </source>
</evidence>
<dbReference type="RefSeq" id="WP_240984638.1">
    <property type="nucleotide sequence ID" value="NZ_CDGJ01000036.1"/>
</dbReference>
<dbReference type="AlphaFoldDB" id="A0A8S0XBC6"/>
<dbReference type="KEGG" id="aacx:DEACI_1719"/>
<dbReference type="Pfam" id="PF05239">
    <property type="entry name" value="PRC"/>
    <property type="match status" value="1"/>
</dbReference>
<feature type="domain" description="PRC-barrel" evidence="2">
    <location>
        <begin position="93"/>
        <end position="156"/>
    </location>
</feature>
<accession>A0A8S0XBC6</accession>
<dbReference type="Proteomes" id="UP000836597">
    <property type="component" value="Chromosome"/>
</dbReference>
<dbReference type="Gene3D" id="2.30.30.240">
    <property type="entry name" value="PRC-barrel domain"/>
    <property type="match status" value="1"/>
</dbReference>
<evidence type="ECO:0000313" key="3">
    <source>
        <dbReference type="EMBL" id="CAA7601066.1"/>
    </source>
</evidence>
<gene>
    <name evidence="4" type="ORF">DEACI_1394</name>
    <name evidence="3" type="ORF">DEACI_1719</name>
</gene>
<dbReference type="EMBL" id="LR746496">
    <property type="protein sequence ID" value="CAA7601066.1"/>
    <property type="molecule type" value="Genomic_DNA"/>
</dbReference>
<dbReference type="SUPFAM" id="SSF50346">
    <property type="entry name" value="PRC-barrel domain"/>
    <property type="match status" value="1"/>
</dbReference>
<protein>
    <submittedName>
        <fullName evidence="4">PRC-barrel domain protein</fullName>
    </submittedName>
    <submittedName>
        <fullName evidence="3">PRC-barrel-like</fullName>
    </submittedName>
</protein>
<sequence length="253" mass="27182">MKTSQEIIGLRIISIADATDMGLVEELVLSAQGGSLEFVILDRPSDYFGAKVIAFADILGIGEFALTIPSPQVIQDVAHNTAAQELLGEGVRVKATRVLTKTGQLIGEVEEVVFDEKAGKIAACLYRTPDGQHLEVPADQIITYGKDLLIVEVPPADIPARISESNSAAGKAEGSGRPAEDGESAGPKPAEKESGFNAFERKQLEYFLGKTVEKDIVLDNGETWAAGRTMTPEVLKNISKHKTLMEITAHLQK</sequence>
<organism evidence="3">
    <name type="scientific">Acididesulfobacillus acetoxydans</name>
    <dbReference type="NCBI Taxonomy" id="1561005"/>
    <lineage>
        <taxon>Bacteria</taxon>
        <taxon>Bacillati</taxon>
        <taxon>Bacillota</taxon>
        <taxon>Clostridia</taxon>
        <taxon>Eubacteriales</taxon>
        <taxon>Peptococcaceae</taxon>
        <taxon>Acididesulfobacillus</taxon>
    </lineage>
</organism>
<reference evidence="3" key="2">
    <citation type="submission" date="2020-01" db="EMBL/GenBank/DDBJ databases">
        <authorList>
            <person name="Hornung B."/>
        </authorList>
    </citation>
    <scope>NUCLEOTIDE SEQUENCE</scope>
    <source>
        <strain evidence="3">PacBioINE</strain>
    </source>
</reference>
<feature type="region of interest" description="Disordered" evidence="1">
    <location>
        <begin position="164"/>
        <end position="195"/>
    </location>
</feature>
<reference evidence="4" key="1">
    <citation type="submission" date="2014-11" db="EMBL/GenBank/DDBJ databases">
        <authorList>
            <person name="Hornung B.V."/>
        </authorList>
    </citation>
    <scope>NUCLEOTIDE SEQUENCE</scope>
    <source>
        <strain evidence="4">INE</strain>
    </source>
</reference>
<keyword evidence="5" id="KW-1185">Reference proteome</keyword>
<name>A0A8S0XBC6_9FIRM</name>
<proteinExistence type="predicted"/>
<evidence type="ECO:0000313" key="4">
    <source>
        <dbReference type="EMBL" id="CEJ06940.1"/>
    </source>
</evidence>
<dbReference type="EMBL" id="CDGJ01000036">
    <property type="protein sequence ID" value="CEJ06940.1"/>
    <property type="molecule type" value="Genomic_DNA"/>
</dbReference>
<evidence type="ECO:0000256" key="1">
    <source>
        <dbReference type="SAM" id="MobiDB-lite"/>
    </source>
</evidence>
<dbReference type="InterPro" id="IPR027275">
    <property type="entry name" value="PRC-brl_dom"/>
</dbReference>
<evidence type="ECO:0000313" key="5">
    <source>
        <dbReference type="Proteomes" id="UP001071230"/>
    </source>
</evidence>